<keyword evidence="1" id="KW-0812">Transmembrane</keyword>
<dbReference type="Proteomes" id="UP000245910">
    <property type="component" value="Chromosome III"/>
</dbReference>
<dbReference type="EMBL" id="LN649231">
    <property type="protein sequence ID" value="CEI70934.1"/>
    <property type="molecule type" value="Genomic_DNA"/>
</dbReference>
<evidence type="ECO:0008006" key="4">
    <source>
        <dbReference type="Google" id="ProtNLM"/>
    </source>
</evidence>
<protein>
    <recommendedName>
        <fullName evidence="4">AB hydrolase-1 domain-containing protein</fullName>
    </recommendedName>
</protein>
<name>A0A2L2TIZ2_9HYPO</name>
<proteinExistence type="predicted"/>
<dbReference type="STRING" id="56646.A0A2L2TIZ2"/>
<evidence type="ECO:0000256" key="1">
    <source>
        <dbReference type="SAM" id="Phobius"/>
    </source>
</evidence>
<sequence>MVPECASIKRDNVKDFFRWAFLNTGEYDPTYDEELEEYTQEIEKLLGRKLEPGRGNAKCLRLTLDKVEMLHRSLTWYLCVFVVDTIASISLRYHSFNFHRTSFSQFVATFLLCLSTLFATYTSYAKGLTYWHRPHASKTKLPILFIHGTGVGFYLYVNFLAEINADIDENPSDGQVGIIAIEIMSVSSRIIYEAMLKEEMCDEIRCILTAYGWEKCVLVSHSRPSQPNEYLLSYFGSKDIGISYTLFRRFLWADNMLWKEDIQDRSVTVVLAGRDSVIDTKAIRAYLLGSENWTLETMDLVDLGRKDDRLDVIWFQDLDHGQVFGQKRTRSSLLEIVWTFCNK</sequence>
<evidence type="ECO:0000313" key="3">
    <source>
        <dbReference type="Proteomes" id="UP000245910"/>
    </source>
</evidence>
<dbReference type="PANTHER" id="PTHR37471">
    <property type="entry name" value="UNNAMED PRODUCT"/>
    <property type="match status" value="1"/>
</dbReference>
<evidence type="ECO:0000313" key="2">
    <source>
        <dbReference type="EMBL" id="CEI70934.1"/>
    </source>
</evidence>
<dbReference type="AlphaFoldDB" id="A0A2L2TIZ2"/>
<accession>A0A2L2TIZ2</accession>
<feature type="transmembrane region" description="Helical" evidence="1">
    <location>
        <begin position="103"/>
        <end position="121"/>
    </location>
</feature>
<feature type="transmembrane region" description="Helical" evidence="1">
    <location>
        <begin position="141"/>
        <end position="161"/>
    </location>
</feature>
<keyword evidence="1" id="KW-0472">Membrane</keyword>
<feature type="transmembrane region" description="Helical" evidence="1">
    <location>
        <begin position="74"/>
        <end position="91"/>
    </location>
</feature>
<keyword evidence="1" id="KW-1133">Transmembrane helix</keyword>
<organism evidence="2 3">
    <name type="scientific">Fusarium venenatum</name>
    <dbReference type="NCBI Taxonomy" id="56646"/>
    <lineage>
        <taxon>Eukaryota</taxon>
        <taxon>Fungi</taxon>
        <taxon>Dikarya</taxon>
        <taxon>Ascomycota</taxon>
        <taxon>Pezizomycotina</taxon>
        <taxon>Sordariomycetes</taxon>
        <taxon>Hypocreomycetidae</taxon>
        <taxon>Hypocreales</taxon>
        <taxon>Nectriaceae</taxon>
        <taxon>Fusarium</taxon>
    </lineage>
</organism>
<keyword evidence="3" id="KW-1185">Reference proteome</keyword>
<dbReference type="PANTHER" id="PTHR37471:SF1">
    <property type="entry name" value="AB HYDROLASE-1 DOMAIN-CONTAINING PROTEIN"/>
    <property type="match status" value="1"/>
</dbReference>
<reference evidence="3" key="1">
    <citation type="submission" date="2014-10" db="EMBL/GenBank/DDBJ databases">
        <authorList>
            <person name="King R."/>
        </authorList>
    </citation>
    <scope>NUCLEOTIDE SEQUENCE [LARGE SCALE GENOMIC DNA]</scope>
    <source>
        <strain evidence="3">A3/5</strain>
    </source>
</reference>